<feature type="region of interest" description="Disordered" evidence="1">
    <location>
        <begin position="1"/>
        <end position="28"/>
    </location>
</feature>
<feature type="compositionally biased region" description="Low complexity" evidence="1">
    <location>
        <begin position="12"/>
        <end position="26"/>
    </location>
</feature>
<dbReference type="OrthoDB" id="10037289at2759"/>
<evidence type="ECO:0000256" key="1">
    <source>
        <dbReference type="SAM" id="MobiDB-lite"/>
    </source>
</evidence>
<accession>A0A4Z1EQK7</accession>
<proteinExistence type="predicted"/>
<evidence type="ECO:0000313" key="3">
    <source>
        <dbReference type="Proteomes" id="UP000297777"/>
    </source>
</evidence>
<keyword evidence="3" id="KW-1185">Reference proteome</keyword>
<dbReference type="Proteomes" id="UP000297777">
    <property type="component" value="Unassembled WGS sequence"/>
</dbReference>
<protein>
    <submittedName>
        <fullName evidence="2">Uncharacterized protein</fullName>
    </submittedName>
</protein>
<comment type="caution">
    <text evidence="2">The sequence shown here is derived from an EMBL/GenBank/DDBJ whole genome shotgun (WGS) entry which is preliminary data.</text>
</comment>
<gene>
    <name evidence="2" type="ORF">BTUL_0075g00130</name>
</gene>
<dbReference type="AlphaFoldDB" id="A0A4Z1EQK7"/>
<reference evidence="2 3" key="1">
    <citation type="submission" date="2017-12" db="EMBL/GenBank/DDBJ databases">
        <title>Comparative genomics of Botrytis spp.</title>
        <authorList>
            <person name="Valero-Jimenez C.A."/>
            <person name="Tapia P."/>
            <person name="Veloso J."/>
            <person name="Silva-Moreno E."/>
            <person name="Staats M."/>
            <person name="Valdes J.H."/>
            <person name="Van Kan J.A.L."/>
        </authorList>
    </citation>
    <scope>NUCLEOTIDE SEQUENCE [LARGE SCALE GENOMIC DNA]</scope>
    <source>
        <strain evidence="2 3">Bt9001</strain>
    </source>
</reference>
<evidence type="ECO:0000313" key="2">
    <source>
        <dbReference type="EMBL" id="TGO13168.1"/>
    </source>
</evidence>
<name>A0A4Z1EQK7_9HELO</name>
<dbReference type="EMBL" id="PQXH01000075">
    <property type="protein sequence ID" value="TGO13168.1"/>
    <property type="molecule type" value="Genomic_DNA"/>
</dbReference>
<organism evidence="2 3">
    <name type="scientific">Botrytis tulipae</name>
    <dbReference type="NCBI Taxonomy" id="87230"/>
    <lineage>
        <taxon>Eukaryota</taxon>
        <taxon>Fungi</taxon>
        <taxon>Dikarya</taxon>
        <taxon>Ascomycota</taxon>
        <taxon>Pezizomycotina</taxon>
        <taxon>Leotiomycetes</taxon>
        <taxon>Helotiales</taxon>
        <taxon>Sclerotiniaceae</taxon>
        <taxon>Botrytis</taxon>
    </lineage>
</organism>
<sequence length="386" mass="44135">MPPKDKIVIEISSDSDTDVTTGSSKSADNKLCLTESPAAKPSSNLQMGDFKYSNADTLSKKPNYRTLTWSQGRTTNFRLCSEPSTGNQRVQLASTSGGVVSTSGFLVSKNGIKLAENLLKEQKKREKVDDHDWSGSGISEIMLNMMKDFDRDVFQKTVSPYNKWAYIEGLASFFTFGSLIDWAMCDDSSRIEAIVNEFGTMLLTSLEILSEHNLLAPNSTVRNIPVILLLLFKFLKEWEELGYEIGWPCEVVRLCDKAGIDLVQAIQYTSGKIKIQEGKVHTWREEYQKKQTECLFAQSQPFNGNGYMYWASKQDWQPKQDALHLIKEFYQPDDLANYGQEEEGRRKWFRWDWKMESLEKREMSLTSRLFSTQNSRQDIVVVAAMF</sequence>